<dbReference type="Proteomes" id="UP000001936">
    <property type="component" value="Plasmid p42e"/>
</dbReference>
<protein>
    <submittedName>
        <fullName evidence="2">Hypothetical conserved protein</fullName>
    </submittedName>
</protein>
<proteinExistence type="predicted"/>
<evidence type="ECO:0000256" key="1">
    <source>
        <dbReference type="SAM" id="MobiDB-lite"/>
    </source>
</evidence>
<sequence>MPKGVSVSPGIMLQLWNRGSAGVSLSPARPAKGIFAMTKSKKKWSQDVTEHSNAMDLKEGVFKSDDPKKIARSIKHSAEHSDRRRSSPFRAAMSMLTFYINRAGEQLSKKRRGTLEKTKDELRKDFGRQPRH</sequence>
<evidence type="ECO:0000313" key="3">
    <source>
        <dbReference type="Proteomes" id="UP000001936"/>
    </source>
</evidence>
<organism evidence="2 3">
    <name type="scientific">Rhizobium etli (strain ATCC 51251 / DSM 11541 / JCM 21823 / NBRC 15573 / CFN 42)</name>
    <dbReference type="NCBI Taxonomy" id="347834"/>
    <lineage>
        <taxon>Bacteria</taxon>
        <taxon>Pseudomonadati</taxon>
        <taxon>Pseudomonadota</taxon>
        <taxon>Alphaproteobacteria</taxon>
        <taxon>Hyphomicrobiales</taxon>
        <taxon>Rhizobiaceae</taxon>
        <taxon>Rhizobium/Agrobacterium group</taxon>
        <taxon>Rhizobium</taxon>
    </lineage>
</organism>
<reference evidence="2 3" key="1">
    <citation type="journal article" date="2006" name="Proc. Natl. Acad. Sci. U.S.A.">
        <title>The partitioned Rhizobium etli genome: genetic and metabolic redundancy in seven interacting replicons.</title>
        <authorList>
            <person name="Gonzalez V."/>
            <person name="Santamaria R.I."/>
            <person name="Bustos P."/>
            <person name="Hernandez-Gonzalez I."/>
            <person name="Medrano-Soto A."/>
            <person name="Moreno-Hagelsieb G."/>
            <person name="Janga S.C."/>
            <person name="Ramirez M.A."/>
            <person name="Jimenez-Jacinto V."/>
            <person name="Collado-Vides J."/>
            <person name="Davila G."/>
        </authorList>
    </citation>
    <scope>NUCLEOTIDE SEQUENCE [LARGE SCALE GENOMIC DNA]</scope>
    <source>
        <strain evidence="3">ATCC 51251 / DSM 11541 / JCM 21823 / NBRC 15573 / CFN 42</strain>
    </source>
</reference>
<feature type="compositionally biased region" description="Basic and acidic residues" evidence="1">
    <location>
        <begin position="113"/>
        <end position="132"/>
    </location>
</feature>
<gene>
    <name evidence="2" type="ordered locus">RHE_PE00211</name>
</gene>
<feature type="region of interest" description="Disordered" evidence="1">
    <location>
        <begin position="107"/>
        <end position="132"/>
    </location>
</feature>
<geneLocation type="plasmid" evidence="2 3">
    <name>p42e</name>
</geneLocation>
<dbReference type="EMBL" id="CP000137">
    <property type="protein sequence ID" value="ABC93646.1"/>
    <property type="molecule type" value="Genomic_DNA"/>
</dbReference>
<evidence type="ECO:0000313" key="2">
    <source>
        <dbReference type="EMBL" id="ABC93646.1"/>
    </source>
</evidence>
<name>Q2K0K2_RHIEC</name>
<accession>Q2K0K2</accession>
<dbReference type="HOGENOM" id="CLU_130837_1_0_5"/>
<keyword evidence="2" id="KW-0614">Plasmid</keyword>
<dbReference type="KEGG" id="ret:RHE_PE00211"/>
<dbReference type="AlphaFoldDB" id="Q2K0K2"/>
<keyword evidence="3" id="KW-1185">Reference proteome</keyword>
<dbReference type="Pfam" id="PF11373">
    <property type="entry name" value="DUF3175"/>
    <property type="match status" value="1"/>
</dbReference>
<dbReference type="InterPro" id="IPR021513">
    <property type="entry name" value="Phage_RSL1_Orf186"/>
</dbReference>